<evidence type="ECO:0000259" key="2">
    <source>
        <dbReference type="Pfam" id="PF18962"/>
    </source>
</evidence>
<organism evidence="3 4">
    <name type="scientific">Acidiluteibacter ferrifornacis</name>
    <dbReference type="NCBI Taxonomy" id="2692424"/>
    <lineage>
        <taxon>Bacteria</taxon>
        <taxon>Pseudomonadati</taxon>
        <taxon>Bacteroidota</taxon>
        <taxon>Flavobacteriia</taxon>
        <taxon>Flavobacteriales</taxon>
        <taxon>Cryomorphaceae</taxon>
        <taxon>Acidiluteibacter</taxon>
    </lineage>
</organism>
<evidence type="ECO:0000313" key="4">
    <source>
        <dbReference type="Proteomes" id="UP000470771"/>
    </source>
</evidence>
<reference evidence="3 4" key="1">
    <citation type="submission" date="2019-12" db="EMBL/GenBank/DDBJ databases">
        <authorList>
            <person name="Zhao J."/>
        </authorList>
    </citation>
    <scope>NUCLEOTIDE SEQUENCE [LARGE SCALE GENOMIC DNA]</scope>
    <source>
        <strain evidence="3 4">S-15</strain>
    </source>
</reference>
<protein>
    <submittedName>
        <fullName evidence="3">T9SS type A sorting domain-containing protein</fullName>
    </submittedName>
</protein>
<dbReference type="AlphaFoldDB" id="A0A6N9NMI7"/>
<sequence length="434" mass="48433">MGKLFSIAFIFISAINSVSSQQLDTIKIMSYNLLNYRNSTTYCTNTNNNTADKEGYLATIVDHVKPDLLVCNEIGANFANGYYLMQNSLNVNGVNHWAQANYFVTQGSSLSNMLYFNTTKLGLISQDQIERDTNNVPIVRLIDVYRLYYKQPNMTAQTDTVYLTVLAAHLKASNTSADQLERAKTTAAIMKYLDENSIQGNVFICGDFNVYTASEPAFQNLINYSSNPSVRFFDPINTIGSWSNNSNFSYAHTQSVRSSSNGCAAGGGMDDRFDFTLVSDEVLNNVNRMRYIPNSYTALGQDGNRFNGNINSPTNPLVPSTVANALYNMSDHLPVTSSYEIDYSIPTNVVSSTLGENIRVVNPLKDFLGIIKEGKNFESSLIQLFDMNGRVLMESINNQTSFIRIDVSNLKRGAYILKIYEGKELVKIQKLIKI</sequence>
<dbReference type="Pfam" id="PF18962">
    <property type="entry name" value="Por_Secre_tail"/>
    <property type="match status" value="1"/>
</dbReference>
<keyword evidence="4" id="KW-1185">Reference proteome</keyword>
<proteinExistence type="predicted"/>
<dbReference type="NCBIfam" id="TIGR04183">
    <property type="entry name" value="Por_Secre_tail"/>
    <property type="match status" value="1"/>
</dbReference>
<accession>A0A6N9NMI7</accession>
<feature type="domain" description="Secretion system C-terminal sorting" evidence="2">
    <location>
        <begin position="362"/>
        <end position="432"/>
    </location>
</feature>
<gene>
    <name evidence="3" type="ORF">GQN54_06620</name>
</gene>
<dbReference type="EMBL" id="WWNE01000006">
    <property type="protein sequence ID" value="NBG65785.1"/>
    <property type="molecule type" value="Genomic_DNA"/>
</dbReference>
<evidence type="ECO:0000313" key="3">
    <source>
        <dbReference type="EMBL" id="NBG65785.1"/>
    </source>
</evidence>
<dbReference type="RefSeq" id="WP_160632746.1">
    <property type="nucleotide sequence ID" value="NZ_WWNE01000006.1"/>
</dbReference>
<comment type="caution">
    <text evidence="3">The sequence shown here is derived from an EMBL/GenBank/DDBJ whole genome shotgun (WGS) entry which is preliminary data.</text>
</comment>
<dbReference type="SUPFAM" id="SSF56219">
    <property type="entry name" value="DNase I-like"/>
    <property type="match status" value="1"/>
</dbReference>
<keyword evidence="1" id="KW-0732">Signal</keyword>
<dbReference type="Proteomes" id="UP000470771">
    <property type="component" value="Unassembled WGS sequence"/>
</dbReference>
<dbReference type="Gene3D" id="3.60.10.10">
    <property type="entry name" value="Endonuclease/exonuclease/phosphatase"/>
    <property type="match status" value="1"/>
</dbReference>
<evidence type="ECO:0000256" key="1">
    <source>
        <dbReference type="ARBA" id="ARBA00022729"/>
    </source>
</evidence>
<dbReference type="InterPro" id="IPR026444">
    <property type="entry name" value="Secre_tail"/>
</dbReference>
<name>A0A6N9NMI7_9FLAO</name>
<dbReference type="InterPro" id="IPR036691">
    <property type="entry name" value="Endo/exonu/phosph_ase_sf"/>
</dbReference>